<feature type="region of interest" description="Disordered" evidence="1">
    <location>
        <begin position="30"/>
        <end position="66"/>
    </location>
</feature>
<name>A0A1F6EHP7_9BACT</name>
<sequence>MEELKRNARPKSRRRLGRAGLALMASLGGTADVSTAQGLTPYDLGGPQHNESVSERKPQRKGPEIADPWHASVIPEQQLKHGPVSARHVIPNAEQYMEGYHVLSNRLPGAYLQPRELKRAPHGFEEFCRELASFCEKLARPRNDIFHDFTPEFFSLIETINRGVNEEIKPKIDLEIHGVQEYWTIPKEFGDCEDYVLLKIKKLIEKGLNPVYLHILVVEDEKKEGHAVLGVDVFEKDGGRWSTVILDNKNPDIITLDEMEKNYKGELASFITPLHAGGLRVRFWQYSSAGEVLRNGRAPSLEH</sequence>
<evidence type="ECO:0008006" key="4">
    <source>
        <dbReference type="Google" id="ProtNLM"/>
    </source>
</evidence>
<evidence type="ECO:0000313" key="3">
    <source>
        <dbReference type="Proteomes" id="UP000177306"/>
    </source>
</evidence>
<dbReference type="EMBL" id="MFLY01000007">
    <property type="protein sequence ID" value="OGG73176.1"/>
    <property type="molecule type" value="Genomic_DNA"/>
</dbReference>
<dbReference type="Pfam" id="PF06035">
    <property type="entry name" value="Peptidase_C93"/>
    <property type="match status" value="1"/>
</dbReference>
<dbReference type="Proteomes" id="UP000177306">
    <property type="component" value="Unassembled WGS sequence"/>
</dbReference>
<proteinExistence type="predicted"/>
<dbReference type="PANTHER" id="PTHR39327:SF1">
    <property type="entry name" value="BLR5470 PROTEIN"/>
    <property type="match status" value="1"/>
</dbReference>
<comment type="caution">
    <text evidence="2">The sequence shown here is derived from an EMBL/GenBank/DDBJ whole genome shotgun (WGS) entry which is preliminary data.</text>
</comment>
<protein>
    <recommendedName>
        <fullName evidence="4">Transglutaminase-like domain-containing protein</fullName>
    </recommendedName>
</protein>
<reference evidence="2 3" key="1">
    <citation type="journal article" date="2016" name="Nat. Commun.">
        <title>Thousands of microbial genomes shed light on interconnected biogeochemical processes in an aquifer system.</title>
        <authorList>
            <person name="Anantharaman K."/>
            <person name="Brown C.T."/>
            <person name="Hug L.A."/>
            <person name="Sharon I."/>
            <person name="Castelle C.J."/>
            <person name="Probst A.J."/>
            <person name="Thomas B.C."/>
            <person name="Singh A."/>
            <person name="Wilkins M.J."/>
            <person name="Karaoz U."/>
            <person name="Brodie E.L."/>
            <person name="Williams K.H."/>
            <person name="Hubbard S.S."/>
            <person name="Banfield J.F."/>
        </authorList>
    </citation>
    <scope>NUCLEOTIDE SEQUENCE [LARGE SCALE GENOMIC DNA]</scope>
</reference>
<gene>
    <name evidence="2" type="ORF">A3A38_04730</name>
</gene>
<accession>A0A1F6EHP7</accession>
<dbReference type="Gene3D" id="3.10.620.30">
    <property type="match status" value="1"/>
</dbReference>
<dbReference type="AlphaFoldDB" id="A0A1F6EHP7"/>
<evidence type="ECO:0000313" key="2">
    <source>
        <dbReference type="EMBL" id="OGG73176.1"/>
    </source>
</evidence>
<evidence type="ECO:0000256" key="1">
    <source>
        <dbReference type="SAM" id="MobiDB-lite"/>
    </source>
</evidence>
<feature type="compositionally biased region" description="Basic and acidic residues" evidence="1">
    <location>
        <begin position="52"/>
        <end position="64"/>
    </location>
</feature>
<dbReference type="PANTHER" id="PTHR39327">
    <property type="match status" value="1"/>
</dbReference>
<organism evidence="2 3">
    <name type="scientific">Candidatus Kaiserbacteria bacterium RIFCSPLOWO2_01_FULL_53_17</name>
    <dbReference type="NCBI Taxonomy" id="1798511"/>
    <lineage>
        <taxon>Bacteria</taxon>
        <taxon>Candidatus Kaiseribacteriota</taxon>
    </lineage>
</organism>
<dbReference type="InterPro" id="IPR010319">
    <property type="entry name" value="Transglutaminase-like_Cys_pept"/>
</dbReference>